<accession>A0ABM1V9S6</accession>
<feature type="transmembrane region" description="Helical" evidence="2">
    <location>
        <begin position="69"/>
        <end position="87"/>
    </location>
</feature>
<protein>
    <submittedName>
        <fullName evidence="4">Probable mediator of RNA polymerase II transcription subunit 15c isoform X1</fullName>
    </submittedName>
</protein>
<keyword evidence="2" id="KW-0812">Transmembrane</keyword>
<organism evidence="3 4">
    <name type="scientific">Solanum pennellii</name>
    <name type="common">Tomato</name>
    <name type="synonym">Lycopersicon pennellii</name>
    <dbReference type="NCBI Taxonomy" id="28526"/>
    <lineage>
        <taxon>Eukaryota</taxon>
        <taxon>Viridiplantae</taxon>
        <taxon>Streptophyta</taxon>
        <taxon>Embryophyta</taxon>
        <taxon>Tracheophyta</taxon>
        <taxon>Spermatophyta</taxon>
        <taxon>Magnoliopsida</taxon>
        <taxon>eudicotyledons</taxon>
        <taxon>Gunneridae</taxon>
        <taxon>Pentapetalae</taxon>
        <taxon>asterids</taxon>
        <taxon>lamiids</taxon>
        <taxon>Solanales</taxon>
        <taxon>Solanaceae</taxon>
        <taxon>Solanoideae</taxon>
        <taxon>Solaneae</taxon>
        <taxon>Solanum</taxon>
        <taxon>Solanum subgen. Lycopersicon</taxon>
    </lineage>
</organism>
<dbReference type="GeneID" id="107016033"/>
<sequence>MYRSSRGGRRGSCRSTFRLYYSDNKCKWSQEMQMELIGRKRFTKSYKLCLARNIMCKHQIHMHANCLPWIQWVMYGMVLVVIVKVLIDGLKYGTKHDECLGYARSHLHGRAPLDSTVQTGNANEGDWQEKAYEKIKSMKEMHYSKLYSLYQEIADALEEKSQHLTNEQIGKLKMFKITLDRIMLFLQLNKDYITLAHKEKLLSVEKHINFFLRPRQTPKPTSSPVQEQLPQGRKQQTDAEPATKRAVPPSADAAATFLEKDVSATAASKAIVDHAIVNPPDVTASTVFDPASATSIP</sequence>
<evidence type="ECO:0000313" key="4">
    <source>
        <dbReference type="RefSeq" id="XP_027772494.1"/>
    </source>
</evidence>
<dbReference type="PANTHER" id="PTHR33137">
    <property type="entry name" value="MEDIATOR OF RNA POLYMERASE II TRANSCRIPTION SUBUNIT 15A-RELATED"/>
    <property type="match status" value="1"/>
</dbReference>
<dbReference type="Proteomes" id="UP000694930">
    <property type="component" value="Chromosome 4"/>
</dbReference>
<keyword evidence="2" id="KW-1133">Transmembrane helix</keyword>
<keyword evidence="2" id="KW-0472">Membrane</keyword>
<evidence type="ECO:0000313" key="3">
    <source>
        <dbReference type="Proteomes" id="UP000694930"/>
    </source>
</evidence>
<dbReference type="RefSeq" id="XP_027772494.1">
    <property type="nucleotide sequence ID" value="XM_027916693.1"/>
</dbReference>
<dbReference type="PANTHER" id="PTHR33137:SF4">
    <property type="entry name" value="MEDIATOR OF RNA POLYMERASE II TRANSCRIPTION SUBUNIT 15A-RELATED"/>
    <property type="match status" value="1"/>
</dbReference>
<feature type="region of interest" description="Disordered" evidence="1">
    <location>
        <begin position="213"/>
        <end position="251"/>
    </location>
</feature>
<evidence type="ECO:0000256" key="1">
    <source>
        <dbReference type="SAM" id="MobiDB-lite"/>
    </source>
</evidence>
<feature type="compositionally biased region" description="Polar residues" evidence="1">
    <location>
        <begin position="218"/>
        <end position="229"/>
    </location>
</feature>
<evidence type="ECO:0000256" key="2">
    <source>
        <dbReference type="SAM" id="Phobius"/>
    </source>
</evidence>
<keyword evidence="3" id="KW-1185">Reference proteome</keyword>
<reference evidence="3" key="1">
    <citation type="journal article" date="2014" name="Nat. Genet.">
        <title>The genome of the stress-tolerant wild tomato species Solanum pennellii.</title>
        <authorList>
            <person name="Bolger A."/>
            <person name="Scossa F."/>
            <person name="Bolger M.E."/>
            <person name="Lanz C."/>
            <person name="Maumus F."/>
            <person name="Tohge T."/>
            <person name="Quesneville H."/>
            <person name="Alseekh S."/>
            <person name="Sorensen I."/>
            <person name="Lichtenstein G."/>
            <person name="Fich E.A."/>
            <person name="Conte M."/>
            <person name="Keller H."/>
            <person name="Schneeberger K."/>
            <person name="Schwacke R."/>
            <person name="Ofner I."/>
            <person name="Vrebalov J."/>
            <person name="Xu Y."/>
            <person name="Osorio S."/>
            <person name="Aflitos S.A."/>
            <person name="Schijlen E."/>
            <person name="Jimenez-Gomez J.M."/>
            <person name="Ryngajllo M."/>
            <person name="Kimura S."/>
            <person name="Kumar R."/>
            <person name="Koenig D."/>
            <person name="Headland L.R."/>
            <person name="Maloof J.N."/>
            <person name="Sinha N."/>
            <person name="van Ham R.C."/>
            <person name="Lankhorst R.K."/>
            <person name="Mao L."/>
            <person name="Vogel A."/>
            <person name="Arsova B."/>
            <person name="Panstruga R."/>
            <person name="Fei Z."/>
            <person name="Rose J.K."/>
            <person name="Zamir D."/>
            <person name="Carrari F."/>
            <person name="Giovannoni J.J."/>
            <person name="Weigel D."/>
            <person name="Usadel B."/>
            <person name="Fernie A.R."/>
        </authorList>
    </citation>
    <scope>NUCLEOTIDE SEQUENCE [LARGE SCALE GENOMIC DNA]</scope>
    <source>
        <strain evidence="3">cv. LA0716</strain>
    </source>
</reference>
<dbReference type="InterPro" id="IPR044661">
    <property type="entry name" value="MED15a/b/c-like"/>
</dbReference>
<reference evidence="4" key="2">
    <citation type="submission" date="2025-08" db="UniProtKB">
        <authorList>
            <consortium name="RefSeq"/>
        </authorList>
    </citation>
    <scope>IDENTIFICATION</scope>
</reference>
<gene>
    <name evidence="4" type="primary">LOC107016033</name>
</gene>
<proteinExistence type="predicted"/>
<name>A0ABM1V9S6_SOLPN</name>